<comment type="similarity">
    <text evidence="2">Belongs to the pantothenate synthetase family.</text>
</comment>
<keyword evidence="5 13" id="KW-0436">Ligase</keyword>
<dbReference type="GeneID" id="25284896"/>
<dbReference type="Pfam" id="PF02569">
    <property type="entry name" value="Pantoate_ligase"/>
    <property type="match status" value="1"/>
</dbReference>
<dbReference type="GO" id="GO:0004592">
    <property type="term" value="F:pantoate-beta-alanine ligase activity"/>
    <property type="evidence" value="ECO:0007669"/>
    <property type="project" value="UniProtKB-EC"/>
</dbReference>
<comment type="pathway">
    <text evidence="1">Cofactor biosynthesis; (R)-pantothenate biosynthesis; (R)-pantothenate from (R)-pantoate and beta-alanine: step 1/1.</text>
</comment>
<keyword evidence="6" id="KW-0566">Pantothenate biosynthesis</keyword>
<dbReference type="NCBIfam" id="TIGR00018">
    <property type="entry name" value="panC"/>
    <property type="match status" value="1"/>
</dbReference>
<evidence type="ECO:0000256" key="7">
    <source>
        <dbReference type="ARBA" id="ARBA00022741"/>
    </source>
</evidence>
<keyword evidence="14" id="KW-1185">Reference proteome</keyword>
<organism evidence="13 14">
    <name type="scientific">Exophiala aquamarina CBS 119918</name>
    <dbReference type="NCBI Taxonomy" id="1182545"/>
    <lineage>
        <taxon>Eukaryota</taxon>
        <taxon>Fungi</taxon>
        <taxon>Dikarya</taxon>
        <taxon>Ascomycota</taxon>
        <taxon>Pezizomycotina</taxon>
        <taxon>Eurotiomycetes</taxon>
        <taxon>Chaetothyriomycetidae</taxon>
        <taxon>Chaetothyriales</taxon>
        <taxon>Herpotrichiellaceae</taxon>
        <taxon>Exophiala</taxon>
    </lineage>
</organism>
<sequence>MQAVRVNARRQLRPSLISTYIQSQRLRSDAPGRSNTESFPETTETKVKEPFAVFRDVPPLRKLRRTMFKEGRQVGLVPTMGALHAGHLSLVKHALEENSDVFVSIFINPTQFAAHEDLSSYPKTWEEDLSMLKQLEDEHANSSSPNKHSRIAGIFAPTVKVMYPTLPPTSDVAGDGSFVTITPLGKVLEGASRPIFFRGVATVCTKLFNIVQADRVYFGQKDIQQSVLIKRMVKDFHIPTEVRVIPTCREPDGLAMSSRNVYLGERRREDVAILSRALFAARDVYNSGVLLGKSIKNAAYDTFNQATTAKRDDGRLGGHTRLEIDYIALSDPDTMNMIPGLDKIDPRRGAVLSAAMLVRPVDKPQTLEEVEQTTVRLIDNVILEPRLP</sequence>
<dbReference type="FunFam" id="3.40.50.620:FF:000013">
    <property type="entry name" value="Pantothenate synthetase"/>
    <property type="match status" value="1"/>
</dbReference>
<dbReference type="Gene3D" id="3.40.50.620">
    <property type="entry name" value="HUPs"/>
    <property type="match status" value="1"/>
</dbReference>
<evidence type="ECO:0000256" key="9">
    <source>
        <dbReference type="ARBA" id="ARBA00029902"/>
    </source>
</evidence>
<feature type="compositionally biased region" description="Polar residues" evidence="12">
    <location>
        <begin position="33"/>
        <end position="42"/>
    </location>
</feature>
<dbReference type="CDD" id="cd00560">
    <property type="entry name" value="PanC"/>
    <property type="match status" value="1"/>
</dbReference>
<accession>A0A072P4K4</accession>
<protein>
    <recommendedName>
        <fullName evidence="4">Pantoate--beta-alanine ligase</fullName>
        <ecNumber evidence="3">6.3.2.1</ecNumber>
    </recommendedName>
    <alternativeName>
        <fullName evidence="10">Pantoate-activating enzyme</fullName>
    </alternativeName>
    <alternativeName>
        <fullName evidence="9">Pantothenate synthetase</fullName>
    </alternativeName>
</protein>
<evidence type="ECO:0000256" key="12">
    <source>
        <dbReference type="SAM" id="MobiDB-lite"/>
    </source>
</evidence>
<dbReference type="UniPathway" id="UPA00028">
    <property type="reaction ID" value="UER00005"/>
</dbReference>
<dbReference type="InterPro" id="IPR003721">
    <property type="entry name" value="Pantoate_ligase"/>
</dbReference>
<evidence type="ECO:0000256" key="8">
    <source>
        <dbReference type="ARBA" id="ARBA00022840"/>
    </source>
</evidence>
<dbReference type="EC" id="6.3.2.1" evidence="3"/>
<evidence type="ECO:0000256" key="11">
    <source>
        <dbReference type="ARBA" id="ARBA00048258"/>
    </source>
</evidence>
<keyword evidence="7" id="KW-0547">Nucleotide-binding</keyword>
<dbReference type="OrthoDB" id="2020436at2759"/>
<dbReference type="STRING" id="1182545.A0A072P4K4"/>
<evidence type="ECO:0000313" key="14">
    <source>
        <dbReference type="Proteomes" id="UP000027920"/>
    </source>
</evidence>
<keyword evidence="8" id="KW-0067">ATP-binding</keyword>
<dbReference type="PANTHER" id="PTHR21299:SF1">
    <property type="entry name" value="PANTOATE--BETA-ALANINE LIGASE"/>
    <property type="match status" value="1"/>
</dbReference>
<comment type="catalytic activity">
    <reaction evidence="11">
        <text>(R)-pantoate + beta-alanine + ATP = (R)-pantothenate + AMP + diphosphate + H(+)</text>
        <dbReference type="Rhea" id="RHEA:10912"/>
        <dbReference type="ChEBI" id="CHEBI:15378"/>
        <dbReference type="ChEBI" id="CHEBI:15980"/>
        <dbReference type="ChEBI" id="CHEBI:29032"/>
        <dbReference type="ChEBI" id="CHEBI:30616"/>
        <dbReference type="ChEBI" id="CHEBI:33019"/>
        <dbReference type="ChEBI" id="CHEBI:57966"/>
        <dbReference type="ChEBI" id="CHEBI:456215"/>
        <dbReference type="EC" id="6.3.2.1"/>
    </reaction>
</comment>
<dbReference type="HOGENOM" id="CLU_047148_1_2_1"/>
<dbReference type="GO" id="GO:0015940">
    <property type="term" value="P:pantothenate biosynthetic process"/>
    <property type="evidence" value="ECO:0007669"/>
    <property type="project" value="UniProtKB-UniPathway"/>
</dbReference>
<evidence type="ECO:0000256" key="10">
    <source>
        <dbReference type="ARBA" id="ARBA00032806"/>
    </source>
</evidence>
<dbReference type="EMBL" id="AMGV01000011">
    <property type="protein sequence ID" value="KEF54193.1"/>
    <property type="molecule type" value="Genomic_DNA"/>
</dbReference>
<evidence type="ECO:0000256" key="2">
    <source>
        <dbReference type="ARBA" id="ARBA00009256"/>
    </source>
</evidence>
<evidence type="ECO:0000256" key="1">
    <source>
        <dbReference type="ARBA" id="ARBA00004990"/>
    </source>
</evidence>
<name>A0A072P4K4_9EURO</name>
<feature type="region of interest" description="Disordered" evidence="12">
    <location>
        <begin position="24"/>
        <end position="44"/>
    </location>
</feature>
<dbReference type="VEuPathDB" id="FungiDB:A1O9_09988"/>
<dbReference type="PANTHER" id="PTHR21299">
    <property type="entry name" value="CYTIDYLATE KINASE/PANTOATE-BETA-ALANINE LIGASE"/>
    <property type="match status" value="1"/>
</dbReference>
<dbReference type="InterPro" id="IPR014729">
    <property type="entry name" value="Rossmann-like_a/b/a_fold"/>
</dbReference>
<reference evidence="13 14" key="1">
    <citation type="submission" date="2013-03" db="EMBL/GenBank/DDBJ databases">
        <title>The Genome Sequence of Exophiala aquamarina CBS 119918.</title>
        <authorList>
            <consortium name="The Broad Institute Genomics Platform"/>
            <person name="Cuomo C."/>
            <person name="de Hoog S."/>
            <person name="Gorbushina A."/>
            <person name="Walker B."/>
            <person name="Young S.K."/>
            <person name="Zeng Q."/>
            <person name="Gargeya S."/>
            <person name="Fitzgerald M."/>
            <person name="Haas B."/>
            <person name="Abouelleil A."/>
            <person name="Allen A.W."/>
            <person name="Alvarado L."/>
            <person name="Arachchi H.M."/>
            <person name="Berlin A.M."/>
            <person name="Chapman S.B."/>
            <person name="Gainer-Dewar J."/>
            <person name="Goldberg J."/>
            <person name="Griggs A."/>
            <person name="Gujja S."/>
            <person name="Hansen M."/>
            <person name="Howarth C."/>
            <person name="Imamovic A."/>
            <person name="Ireland A."/>
            <person name="Larimer J."/>
            <person name="McCowan C."/>
            <person name="Murphy C."/>
            <person name="Pearson M."/>
            <person name="Poon T.W."/>
            <person name="Priest M."/>
            <person name="Roberts A."/>
            <person name="Saif S."/>
            <person name="Shea T."/>
            <person name="Sisk P."/>
            <person name="Sykes S."/>
            <person name="Wortman J."/>
            <person name="Nusbaum C."/>
            <person name="Birren B."/>
        </authorList>
    </citation>
    <scope>NUCLEOTIDE SEQUENCE [LARGE SCALE GENOMIC DNA]</scope>
    <source>
        <strain evidence="13 14">CBS 119918</strain>
    </source>
</reference>
<dbReference type="HAMAP" id="MF_00158">
    <property type="entry name" value="PanC"/>
    <property type="match status" value="1"/>
</dbReference>
<dbReference type="AlphaFoldDB" id="A0A072P4K4"/>
<dbReference type="SUPFAM" id="SSF52374">
    <property type="entry name" value="Nucleotidylyl transferase"/>
    <property type="match status" value="1"/>
</dbReference>
<evidence type="ECO:0000256" key="3">
    <source>
        <dbReference type="ARBA" id="ARBA00012219"/>
    </source>
</evidence>
<evidence type="ECO:0000313" key="13">
    <source>
        <dbReference type="EMBL" id="KEF54193.1"/>
    </source>
</evidence>
<dbReference type="Proteomes" id="UP000027920">
    <property type="component" value="Unassembled WGS sequence"/>
</dbReference>
<gene>
    <name evidence="13" type="ORF">A1O9_09988</name>
</gene>
<dbReference type="GO" id="GO:0005524">
    <property type="term" value="F:ATP binding"/>
    <property type="evidence" value="ECO:0007669"/>
    <property type="project" value="UniProtKB-KW"/>
</dbReference>
<comment type="caution">
    <text evidence="13">The sequence shown here is derived from an EMBL/GenBank/DDBJ whole genome shotgun (WGS) entry which is preliminary data.</text>
</comment>
<evidence type="ECO:0000256" key="4">
    <source>
        <dbReference type="ARBA" id="ARBA00015647"/>
    </source>
</evidence>
<evidence type="ECO:0000256" key="6">
    <source>
        <dbReference type="ARBA" id="ARBA00022655"/>
    </source>
</evidence>
<dbReference type="InterPro" id="IPR042176">
    <property type="entry name" value="Pantoate_ligase_C"/>
</dbReference>
<proteinExistence type="inferred from homology"/>
<evidence type="ECO:0000256" key="5">
    <source>
        <dbReference type="ARBA" id="ARBA00022598"/>
    </source>
</evidence>
<dbReference type="Gene3D" id="3.30.1300.10">
    <property type="entry name" value="Pantoate-beta-alanine ligase, C-terminal domain"/>
    <property type="match status" value="1"/>
</dbReference>
<dbReference type="RefSeq" id="XP_013256783.1">
    <property type="nucleotide sequence ID" value="XM_013401329.1"/>
</dbReference>